<evidence type="ECO:0000313" key="1">
    <source>
        <dbReference type="EMBL" id="PIN22991.1"/>
    </source>
</evidence>
<name>A0A2G9HZP9_9LAMI</name>
<gene>
    <name evidence="1" type="ORF">CDL12_04301</name>
</gene>
<dbReference type="PANTHER" id="PTHR33181:SF15">
    <property type="entry name" value="PROTEIN FAR1-RELATED SEQUENCE"/>
    <property type="match status" value="1"/>
</dbReference>
<keyword evidence="2" id="KW-1185">Reference proteome</keyword>
<comment type="caution">
    <text evidence="1">The sequence shown here is derived from an EMBL/GenBank/DDBJ whole genome shotgun (WGS) entry which is preliminary data.</text>
</comment>
<dbReference type="OrthoDB" id="1620383at2759"/>
<dbReference type="EMBL" id="NKXS01000654">
    <property type="protein sequence ID" value="PIN22991.1"/>
    <property type="molecule type" value="Genomic_DNA"/>
</dbReference>
<dbReference type="AlphaFoldDB" id="A0A2G9HZP9"/>
<accession>A0A2G9HZP9</accession>
<dbReference type="PANTHER" id="PTHR33181">
    <property type="entry name" value="OS01G0778500 PROTEIN"/>
    <property type="match status" value="1"/>
</dbReference>
<organism evidence="1 2">
    <name type="scientific">Handroanthus impetiginosus</name>
    <dbReference type="NCBI Taxonomy" id="429701"/>
    <lineage>
        <taxon>Eukaryota</taxon>
        <taxon>Viridiplantae</taxon>
        <taxon>Streptophyta</taxon>
        <taxon>Embryophyta</taxon>
        <taxon>Tracheophyta</taxon>
        <taxon>Spermatophyta</taxon>
        <taxon>Magnoliopsida</taxon>
        <taxon>eudicotyledons</taxon>
        <taxon>Gunneridae</taxon>
        <taxon>Pentapetalae</taxon>
        <taxon>asterids</taxon>
        <taxon>lamiids</taxon>
        <taxon>Lamiales</taxon>
        <taxon>Bignoniaceae</taxon>
        <taxon>Crescentiina</taxon>
        <taxon>Tabebuia alliance</taxon>
        <taxon>Handroanthus</taxon>
    </lineage>
</organism>
<protein>
    <submittedName>
        <fullName evidence="1">Uncharacterized protein</fullName>
    </submittedName>
</protein>
<reference evidence="2" key="1">
    <citation type="journal article" date="2018" name="Gigascience">
        <title>Genome assembly of the Pink Ipe (Handroanthus impetiginosus, Bignoniaceae), a highly valued, ecologically keystone Neotropical timber forest tree.</title>
        <authorList>
            <person name="Silva-Junior O.B."/>
            <person name="Grattapaglia D."/>
            <person name="Novaes E."/>
            <person name="Collevatti R.G."/>
        </authorList>
    </citation>
    <scope>NUCLEOTIDE SEQUENCE [LARGE SCALE GENOMIC DNA]</scope>
    <source>
        <strain evidence="2">cv. UFG-1</strain>
    </source>
</reference>
<dbReference type="Proteomes" id="UP000231279">
    <property type="component" value="Unassembled WGS sequence"/>
</dbReference>
<proteinExistence type="predicted"/>
<evidence type="ECO:0000313" key="2">
    <source>
        <dbReference type="Proteomes" id="UP000231279"/>
    </source>
</evidence>
<sequence length="94" mass="11519">MEMKRRKFWLSSIIKNLFLLQKKHIIASANSQLRHRTKERRRELVNLYKDIEACGGYEDIQVMWEMIHSSRPPNVKKSRSRKRFKNWKLCFKLI</sequence>